<dbReference type="STRING" id="356882.A0A423WU55"/>
<dbReference type="Proteomes" id="UP000283895">
    <property type="component" value="Unassembled WGS sequence"/>
</dbReference>
<evidence type="ECO:0000313" key="2">
    <source>
        <dbReference type="Proteomes" id="UP000283895"/>
    </source>
</evidence>
<organism evidence="1 2">
    <name type="scientific">Cytospora schulzeri</name>
    <dbReference type="NCBI Taxonomy" id="448051"/>
    <lineage>
        <taxon>Eukaryota</taxon>
        <taxon>Fungi</taxon>
        <taxon>Dikarya</taxon>
        <taxon>Ascomycota</taxon>
        <taxon>Pezizomycotina</taxon>
        <taxon>Sordariomycetes</taxon>
        <taxon>Sordariomycetidae</taxon>
        <taxon>Diaporthales</taxon>
        <taxon>Cytosporaceae</taxon>
        <taxon>Cytospora</taxon>
    </lineage>
</organism>
<comment type="caution">
    <text evidence="1">The sequence shown here is derived from an EMBL/GenBank/DDBJ whole genome shotgun (WGS) entry which is preliminary data.</text>
</comment>
<name>A0A423WU55_9PEZI</name>
<proteinExistence type="predicted"/>
<dbReference type="AlphaFoldDB" id="A0A423WU55"/>
<sequence>MLVLSNAFEISKHSGDAGYRASFASYVGLWTIEWPIGKPAVARLSIHDLPSRPGSEKYPQVFPQRVDKCIDMLAGVIIDSACDIRVAFPGRKAPGTYILELQKKGFPGAHGSRHFYNMVGGKVFEFDYLFPRRIIETSQLQPAHKSTDGGDVVYASRSDKQQVRLTVPSRVTNEPATVVLEHEVLELLPQLLDRVPWTHLSWSMHRGMRDILLAFGKNTMNMYRPLLATKLRQAVRELLSNPKDTKGWDPDFVRDSMPDMVYTTVTSGSGESGDLIRVITDAALLLYDGNDDGLDRTSFWTTTMQSKHIEENPPPEIHMSSDTIVALTKFVVLEWSQEFDYQMYHHLPIELFFE</sequence>
<gene>
    <name evidence="1" type="ORF">VMCG_04180</name>
</gene>
<evidence type="ECO:0000313" key="1">
    <source>
        <dbReference type="EMBL" id="ROW06762.1"/>
    </source>
</evidence>
<dbReference type="OrthoDB" id="5414271at2759"/>
<protein>
    <submittedName>
        <fullName evidence="1">Uncharacterized protein</fullName>
    </submittedName>
</protein>
<reference evidence="1 2" key="1">
    <citation type="submission" date="2015-09" db="EMBL/GenBank/DDBJ databases">
        <title>Host preference determinants of Valsa canker pathogens revealed by comparative genomics.</title>
        <authorList>
            <person name="Yin Z."/>
            <person name="Huang L."/>
        </authorList>
    </citation>
    <scope>NUCLEOTIDE SEQUENCE [LARGE SCALE GENOMIC DNA]</scope>
    <source>
        <strain evidence="1 2">03-1</strain>
    </source>
</reference>
<dbReference type="EMBL" id="LKEA01000009">
    <property type="protein sequence ID" value="ROW06762.1"/>
    <property type="molecule type" value="Genomic_DNA"/>
</dbReference>
<keyword evidence="2" id="KW-1185">Reference proteome</keyword>
<accession>A0A423WU55</accession>